<sequence length="31" mass="3810">MLNFISNFKIRCNNQSFISWFIKTTYTKHNI</sequence>
<proteinExistence type="predicted"/>
<evidence type="ECO:0000313" key="1">
    <source>
        <dbReference type="EMBL" id="DAE08391.1"/>
    </source>
</evidence>
<name>A0A8S5PMK2_9CAUD</name>
<accession>A0A8S5PMK2</accession>
<organism evidence="1">
    <name type="scientific">Podoviridae sp. ctOAf25</name>
    <dbReference type="NCBI Taxonomy" id="2825245"/>
    <lineage>
        <taxon>Viruses</taxon>
        <taxon>Duplodnaviria</taxon>
        <taxon>Heunggongvirae</taxon>
        <taxon>Uroviricota</taxon>
        <taxon>Caudoviricetes</taxon>
    </lineage>
</organism>
<dbReference type="EMBL" id="BK015468">
    <property type="protein sequence ID" value="DAE08391.1"/>
    <property type="molecule type" value="Genomic_DNA"/>
</dbReference>
<reference evidence="1" key="1">
    <citation type="journal article" date="2021" name="Proc. Natl. Acad. Sci. U.S.A.">
        <title>A Catalog of Tens of Thousands of Viruses from Human Metagenomes Reveals Hidden Associations with Chronic Diseases.</title>
        <authorList>
            <person name="Tisza M.J."/>
            <person name="Buck C.B."/>
        </authorList>
    </citation>
    <scope>NUCLEOTIDE SEQUENCE</scope>
    <source>
        <strain evidence="1">CtOAf25</strain>
    </source>
</reference>
<protein>
    <submittedName>
        <fullName evidence="1">Uncharacterized protein</fullName>
    </submittedName>
</protein>